<reference evidence="1" key="1">
    <citation type="submission" date="2021-01" db="EMBL/GenBank/DDBJ databases">
        <authorList>
            <person name="Corre E."/>
            <person name="Pelletier E."/>
            <person name="Niang G."/>
            <person name="Scheremetjew M."/>
            <person name="Finn R."/>
            <person name="Kale V."/>
            <person name="Holt S."/>
            <person name="Cochrane G."/>
            <person name="Meng A."/>
            <person name="Brown T."/>
            <person name="Cohen L."/>
        </authorList>
    </citation>
    <scope>NUCLEOTIDE SEQUENCE</scope>
    <source>
        <strain evidence="1">RCC3387</strain>
    </source>
</reference>
<organism evidence="1">
    <name type="scientific">Zooxanthella nutricula</name>
    <dbReference type="NCBI Taxonomy" id="1333877"/>
    <lineage>
        <taxon>Eukaryota</taxon>
        <taxon>Sar</taxon>
        <taxon>Alveolata</taxon>
        <taxon>Dinophyceae</taxon>
        <taxon>Peridiniales</taxon>
        <taxon>Peridiniales incertae sedis</taxon>
        <taxon>Zooxanthella</taxon>
    </lineage>
</organism>
<evidence type="ECO:0000313" key="1">
    <source>
        <dbReference type="EMBL" id="CAD9633784.1"/>
    </source>
</evidence>
<name>A0A7S2Q6A4_9DINO</name>
<dbReference type="AlphaFoldDB" id="A0A7S2Q6A4"/>
<gene>
    <name evidence="1" type="ORF">BRAN1462_LOCUS51606</name>
</gene>
<protein>
    <submittedName>
        <fullName evidence="1">Uncharacterized protein</fullName>
    </submittedName>
</protein>
<dbReference type="EMBL" id="HBGW01081294">
    <property type="protein sequence ID" value="CAD9633784.1"/>
    <property type="molecule type" value="Transcribed_RNA"/>
</dbReference>
<accession>A0A7S2Q6A4</accession>
<proteinExistence type="predicted"/>
<sequence>MLQGVATIEVDGSVAGSAELGLAADWGMSAEVEVAIAGGKADVRSESQGLRHQVGWQVAGSFDASVKASMGPHLVIFPMPGVPVDFMPTVAVEIAAQGSLKYPNFVDALSGSTDEGDTCAGAEIAVSANADLAGVGLPDDLAFDTSELQQMLTDAVADGASNLIASMGRLRCFGPVGRAVEDAVNGAARLATSFMDQAIPDVSLSLRVPHRKFIEEELFCFTLKRLGDCEALTCS</sequence>